<accession>A0ABR3LH86</accession>
<feature type="region of interest" description="Disordered" evidence="1">
    <location>
        <begin position="1"/>
        <end position="20"/>
    </location>
</feature>
<evidence type="ECO:0000256" key="1">
    <source>
        <dbReference type="SAM" id="MobiDB-lite"/>
    </source>
</evidence>
<name>A0ABR3LH86_9TELE</name>
<reference evidence="2 3" key="1">
    <citation type="submission" date="2023-09" db="EMBL/GenBank/DDBJ databases">
        <authorList>
            <person name="Wang M."/>
        </authorList>
    </citation>
    <scope>NUCLEOTIDE SEQUENCE [LARGE SCALE GENOMIC DNA]</scope>
    <source>
        <strain evidence="2">GT-2023</strain>
        <tissue evidence="2">Liver</tissue>
    </source>
</reference>
<gene>
    <name evidence="2" type="ORF">QQF64_019506</name>
</gene>
<evidence type="ECO:0000313" key="3">
    <source>
        <dbReference type="Proteomes" id="UP001558613"/>
    </source>
</evidence>
<dbReference type="Proteomes" id="UP001558613">
    <property type="component" value="Unassembled WGS sequence"/>
</dbReference>
<sequence length="111" mass="12797">MKGFNTTEKPLPFKERPQLPNNKQLATVRLKKMEKNPKYRETVMLKKQLPLQNASSDGYGQCSYIRIVVDEQVHCALVMGNARVHQERDLSLSVFVASHVQKIRDSTDLRE</sequence>
<keyword evidence="3" id="KW-1185">Reference proteome</keyword>
<proteinExistence type="predicted"/>
<organism evidence="2 3">
    <name type="scientific">Cirrhinus molitorella</name>
    <name type="common">mud carp</name>
    <dbReference type="NCBI Taxonomy" id="172907"/>
    <lineage>
        <taxon>Eukaryota</taxon>
        <taxon>Metazoa</taxon>
        <taxon>Chordata</taxon>
        <taxon>Craniata</taxon>
        <taxon>Vertebrata</taxon>
        <taxon>Euteleostomi</taxon>
        <taxon>Actinopterygii</taxon>
        <taxon>Neopterygii</taxon>
        <taxon>Teleostei</taxon>
        <taxon>Ostariophysi</taxon>
        <taxon>Cypriniformes</taxon>
        <taxon>Cyprinidae</taxon>
        <taxon>Labeoninae</taxon>
        <taxon>Labeonini</taxon>
        <taxon>Cirrhinus</taxon>
    </lineage>
</organism>
<dbReference type="EMBL" id="JAYMGO010000022">
    <property type="protein sequence ID" value="KAL1251710.1"/>
    <property type="molecule type" value="Genomic_DNA"/>
</dbReference>
<evidence type="ECO:0000313" key="2">
    <source>
        <dbReference type="EMBL" id="KAL1251710.1"/>
    </source>
</evidence>
<comment type="caution">
    <text evidence="2">The sequence shown here is derived from an EMBL/GenBank/DDBJ whole genome shotgun (WGS) entry which is preliminary data.</text>
</comment>
<protein>
    <submittedName>
        <fullName evidence="2">Uncharacterized protein</fullName>
    </submittedName>
</protein>